<evidence type="ECO:0000256" key="7">
    <source>
        <dbReference type="ARBA" id="ARBA00022795"/>
    </source>
</evidence>
<evidence type="ECO:0000256" key="3">
    <source>
        <dbReference type="ARBA" id="ARBA00020392"/>
    </source>
</evidence>
<comment type="similarity">
    <text evidence="2">Belongs to the FliJ family.</text>
</comment>
<keyword evidence="8" id="KW-0653">Protein transport</keyword>
<dbReference type="GO" id="GO:0006935">
    <property type="term" value="P:chemotaxis"/>
    <property type="evidence" value="ECO:0007669"/>
    <property type="project" value="UniProtKB-KW"/>
</dbReference>
<dbReference type="PANTHER" id="PTHR38786:SF1">
    <property type="entry name" value="FLAGELLAR FLIJ PROTEIN"/>
    <property type="match status" value="1"/>
</dbReference>
<evidence type="ECO:0000256" key="10">
    <source>
        <dbReference type="ARBA" id="ARBA00023225"/>
    </source>
</evidence>
<dbReference type="AlphaFoldDB" id="A0A8J6NWE2"/>
<protein>
    <recommendedName>
        <fullName evidence="3">Flagellar FliJ protein</fullName>
    </recommendedName>
</protein>
<sequence length="147" mass="17501">MRPFRFRLDKILDYRGYLLKRAQIDLYNAQSEYKRRQNELKSLAQTRVEVARECMDEGIKGIDVARYKIYQAFLQKLDDDLGKAHIRLKEGKKHLAVKAAQLKKASMKRKALETLKDRQYKKYQKTLENEEQKALDEIVLIGRERKI</sequence>
<keyword evidence="5" id="KW-1003">Cell membrane</keyword>
<evidence type="ECO:0000256" key="4">
    <source>
        <dbReference type="ARBA" id="ARBA00022448"/>
    </source>
</evidence>
<dbReference type="Proteomes" id="UP000603434">
    <property type="component" value="Unassembled WGS sequence"/>
</dbReference>
<dbReference type="GO" id="GO:0044781">
    <property type="term" value="P:bacterial-type flagellum organization"/>
    <property type="evidence" value="ECO:0007669"/>
    <property type="project" value="UniProtKB-KW"/>
</dbReference>
<evidence type="ECO:0000256" key="9">
    <source>
        <dbReference type="ARBA" id="ARBA00023136"/>
    </source>
</evidence>
<dbReference type="Pfam" id="PF02050">
    <property type="entry name" value="FliJ"/>
    <property type="match status" value="1"/>
</dbReference>
<dbReference type="NCBIfam" id="TIGR02473">
    <property type="entry name" value="flagell_FliJ"/>
    <property type="match status" value="1"/>
</dbReference>
<organism evidence="11 12">
    <name type="scientific">Candidatus Desulfatibia profunda</name>
    <dbReference type="NCBI Taxonomy" id="2841695"/>
    <lineage>
        <taxon>Bacteria</taxon>
        <taxon>Pseudomonadati</taxon>
        <taxon>Thermodesulfobacteriota</taxon>
        <taxon>Desulfobacteria</taxon>
        <taxon>Desulfobacterales</taxon>
        <taxon>Desulfobacterales incertae sedis</taxon>
        <taxon>Candidatus Desulfatibia</taxon>
    </lineage>
</organism>
<keyword evidence="11" id="KW-0282">Flagellum</keyword>
<dbReference type="GO" id="GO:0009288">
    <property type="term" value="C:bacterial-type flagellum"/>
    <property type="evidence" value="ECO:0007669"/>
    <property type="project" value="InterPro"/>
</dbReference>
<evidence type="ECO:0000256" key="1">
    <source>
        <dbReference type="ARBA" id="ARBA00004413"/>
    </source>
</evidence>
<dbReference type="InterPro" id="IPR012823">
    <property type="entry name" value="Flagell_FliJ"/>
</dbReference>
<keyword evidence="6" id="KW-0145">Chemotaxis</keyword>
<gene>
    <name evidence="11" type="primary">fliJ</name>
    <name evidence="11" type="ORF">H8E23_08445</name>
</gene>
<dbReference type="PANTHER" id="PTHR38786">
    <property type="entry name" value="FLAGELLAR FLIJ PROTEIN"/>
    <property type="match status" value="1"/>
</dbReference>
<dbReference type="GO" id="GO:0071973">
    <property type="term" value="P:bacterial-type flagellum-dependent cell motility"/>
    <property type="evidence" value="ECO:0007669"/>
    <property type="project" value="InterPro"/>
</dbReference>
<name>A0A8J6NWE2_9BACT</name>
<accession>A0A8J6NWE2</accession>
<evidence type="ECO:0000256" key="6">
    <source>
        <dbReference type="ARBA" id="ARBA00022500"/>
    </source>
</evidence>
<dbReference type="GO" id="GO:0015031">
    <property type="term" value="P:protein transport"/>
    <property type="evidence" value="ECO:0007669"/>
    <property type="project" value="UniProtKB-KW"/>
</dbReference>
<dbReference type="InterPro" id="IPR053716">
    <property type="entry name" value="Flag_assembly_chemotaxis_eff"/>
</dbReference>
<evidence type="ECO:0000313" key="12">
    <source>
        <dbReference type="Proteomes" id="UP000603434"/>
    </source>
</evidence>
<reference evidence="11 12" key="1">
    <citation type="submission" date="2020-08" db="EMBL/GenBank/DDBJ databases">
        <title>Bridging the membrane lipid divide: bacteria of the FCB group superphylum have the potential to synthesize archaeal ether lipids.</title>
        <authorList>
            <person name="Villanueva L."/>
            <person name="Von Meijenfeldt F.A.B."/>
            <person name="Westbye A.B."/>
            <person name="Yadav S."/>
            <person name="Hopmans E.C."/>
            <person name="Dutilh B.E."/>
            <person name="Sinninghe Damste J.S."/>
        </authorList>
    </citation>
    <scope>NUCLEOTIDE SEQUENCE [LARGE SCALE GENOMIC DNA]</scope>
    <source>
        <strain evidence="11">NIOZ-UU30</strain>
    </source>
</reference>
<dbReference type="Gene3D" id="1.10.287.1700">
    <property type="match status" value="1"/>
</dbReference>
<proteinExistence type="inferred from homology"/>
<keyword evidence="11" id="KW-0969">Cilium</keyword>
<comment type="subcellular location">
    <subcellularLocation>
        <location evidence="1">Cell membrane</location>
        <topology evidence="1">Peripheral membrane protein</topology>
        <orientation evidence="1">Cytoplasmic side</orientation>
    </subcellularLocation>
</comment>
<keyword evidence="4" id="KW-0813">Transport</keyword>
<keyword evidence="7" id="KW-1005">Bacterial flagellum biogenesis</keyword>
<evidence type="ECO:0000313" key="11">
    <source>
        <dbReference type="EMBL" id="MBC8361411.1"/>
    </source>
</evidence>
<evidence type="ECO:0000256" key="8">
    <source>
        <dbReference type="ARBA" id="ARBA00022927"/>
    </source>
</evidence>
<keyword evidence="9" id="KW-0472">Membrane</keyword>
<keyword evidence="10" id="KW-1006">Bacterial flagellum protein export</keyword>
<evidence type="ECO:0000256" key="2">
    <source>
        <dbReference type="ARBA" id="ARBA00010004"/>
    </source>
</evidence>
<evidence type="ECO:0000256" key="5">
    <source>
        <dbReference type="ARBA" id="ARBA00022475"/>
    </source>
</evidence>
<keyword evidence="11" id="KW-0966">Cell projection</keyword>
<dbReference type="EMBL" id="JACNJH010000134">
    <property type="protein sequence ID" value="MBC8361411.1"/>
    <property type="molecule type" value="Genomic_DNA"/>
</dbReference>
<dbReference type="InterPro" id="IPR052570">
    <property type="entry name" value="FliJ"/>
</dbReference>
<dbReference type="GO" id="GO:0005886">
    <property type="term" value="C:plasma membrane"/>
    <property type="evidence" value="ECO:0007669"/>
    <property type="project" value="UniProtKB-SubCell"/>
</dbReference>
<comment type="caution">
    <text evidence="11">The sequence shown here is derived from an EMBL/GenBank/DDBJ whole genome shotgun (WGS) entry which is preliminary data.</text>
</comment>